<organism evidence="7 8">
    <name type="scientific">Drosophila navojoa</name>
    <name type="common">Fruit fly</name>
    <dbReference type="NCBI Taxonomy" id="7232"/>
    <lineage>
        <taxon>Eukaryota</taxon>
        <taxon>Metazoa</taxon>
        <taxon>Ecdysozoa</taxon>
        <taxon>Arthropoda</taxon>
        <taxon>Hexapoda</taxon>
        <taxon>Insecta</taxon>
        <taxon>Pterygota</taxon>
        <taxon>Neoptera</taxon>
        <taxon>Endopterygota</taxon>
        <taxon>Diptera</taxon>
        <taxon>Brachycera</taxon>
        <taxon>Muscomorpha</taxon>
        <taxon>Ephydroidea</taxon>
        <taxon>Drosophilidae</taxon>
        <taxon>Drosophila</taxon>
    </lineage>
</organism>
<comment type="similarity">
    <text evidence="2">Belongs to the group II decarboxylase family.</text>
</comment>
<dbReference type="GO" id="GO:0006520">
    <property type="term" value="P:amino acid metabolic process"/>
    <property type="evidence" value="ECO:0007669"/>
    <property type="project" value="InterPro"/>
</dbReference>
<name>A0A484B976_DRONA</name>
<evidence type="ECO:0000256" key="3">
    <source>
        <dbReference type="ARBA" id="ARBA00022898"/>
    </source>
</evidence>
<keyword evidence="3 5" id="KW-0663">Pyridoxal phosphate</keyword>
<dbReference type="OMA" id="EKPESWK"/>
<dbReference type="SUPFAM" id="SSF54373">
    <property type="entry name" value="FAD-linked reductases, C-terminal domain"/>
    <property type="match status" value="1"/>
</dbReference>
<comment type="cofactor">
    <cofactor evidence="1 5">
        <name>pyridoxal 5'-phosphate</name>
        <dbReference type="ChEBI" id="CHEBI:597326"/>
    </cofactor>
</comment>
<dbReference type="FunFam" id="3.40.640.10:FF:000025">
    <property type="entry name" value="Histidine decarboxylase"/>
    <property type="match status" value="1"/>
</dbReference>
<dbReference type="GO" id="GO:0005737">
    <property type="term" value="C:cytoplasm"/>
    <property type="evidence" value="ECO:0007669"/>
    <property type="project" value="TreeGrafter"/>
</dbReference>
<dbReference type="Gene3D" id="1.20.1340.10">
    <property type="entry name" value="dopa decarboxylase, N-terminal domain"/>
    <property type="match status" value="1"/>
</dbReference>
<dbReference type="STRING" id="7232.A0A484B976"/>
<dbReference type="Pfam" id="PF01593">
    <property type="entry name" value="Amino_oxidase"/>
    <property type="match status" value="1"/>
</dbReference>
<keyword evidence="8" id="KW-1185">Reference proteome</keyword>
<dbReference type="PROSITE" id="PS00392">
    <property type="entry name" value="DDC_GAD_HDC_YDC"/>
    <property type="match status" value="1"/>
</dbReference>
<dbReference type="AlphaFoldDB" id="A0A484B976"/>
<dbReference type="GO" id="GO:0019752">
    <property type="term" value="P:carboxylic acid metabolic process"/>
    <property type="evidence" value="ECO:0007669"/>
    <property type="project" value="InterPro"/>
</dbReference>
<dbReference type="InterPro" id="IPR036188">
    <property type="entry name" value="FAD/NAD-bd_sf"/>
</dbReference>
<evidence type="ECO:0000256" key="5">
    <source>
        <dbReference type="PIRSR" id="PIRSR602129-50"/>
    </source>
</evidence>
<dbReference type="InterPro" id="IPR015424">
    <property type="entry name" value="PyrdxlP-dep_Trfase"/>
</dbReference>
<dbReference type="GO" id="GO:0016491">
    <property type="term" value="F:oxidoreductase activity"/>
    <property type="evidence" value="ECO:0007669"/>
    <property type="project" value="InterPro"/>
</dbReference>
<dbReference type="Gene3D" id="3.90.660.10">
    <property type="match status" value="1"/>
</dbReference>
<dbReference type="InterPro" id="IPR015421">
    <property type="entry name" value="PyrdxlP-dep_Trfase_major"/>
</dbReference>
<dbReference type="InterPro" id="IPR015422">
    <property type="entry name" value="PyrdxlP-dep_Trfase_small"/>
</dbReference>
<reference evidence="7 8" key="1">
    <citation type="journal article" date="2019" name="J. Hered.">
        <title>An Improved Genome Assembly for Drosophila navojoa, the Basal Species in the mojavensis Cluster.</title>
        <authorList>
            <person name="Vanderlinde T."/>
            <person name="Dupim E.G."/>
            <person name="Nazario-Yepiz N.O."/>
            <person name="Carvalho A.B."/>
        </authorList>
    </citation>
    <scope>NUCLEOTIDE SEQUENCE [LARGE SCALE GENOMIC DNA]</scope>
    <source>
        <strain evidence="7">Navoj_Jal97</strain>
        <tissue evidence="7">Whole organism</tissue>
    </source>
</reference>
<evidence type="ECO:0000256" key="2">
    <source>
        <dbReference type="ARBA" id="ARBA00009533"/>
    </source>
</evidence>
<dbReference type="Proteomes" id="UP000295192">
    <property type="component" value="Unassembled WGS sequence"/>
</dbReference>
<accession>A0A484B976</accession>
<comment type="caution">
    <text evidence="7">The sequence shown here is derived from an EMBL/GenBank/DDBJ whole genome shotgun (WGS) entry which is preliminary data.</text>
</comment>
<evidence type="ECO:0000313" key="7">
    <source>
        <dbReference type="EMBL" id="TDG45209.1"/>
    </source>
</evidence>
<dbReference type="PANTHER" id="PTHR11999:SF60">
    <property type="entry name" value="3,4-DIHYDROXYPHENYLACETALDEHYDE SYNTHASE"/>
    <property type="match status" value="1"/>
</dbReference>
<dbReference type="EMBL" id="LSRL02000083">
    <property type="protein sequence ID" value="TDG45209.1"/>
    <property type="molecule type" value="Genomic_DNA"/>
</dbReference>
<proteinExistence type="inferred from homology"/>
<dbReference type="Gene3D" id="3.50.50.60">
    <property type="entry name" value="FAD/NAD(P)-binding domain"/>
    <property type="match status" value="1"/>
</dbReference>
<dbReference type="GO" id="GO:0006584">
    <property type="term" value="P:catecholamine metabolic process"/>
    <property type="evidence" value="ECO:0007669"/>
    <property type="project" value="TreeGrafter"/>
</dbReference>
<gene>
    <name evidence="7" type="ORF">AWZ03_008364</name>
</gene>
<dbReference type="SUPFAM" id="SSF51905">
    <property type="entry name" value="FAD/NAD(P)-binding domain"/>
    <property type="match status" value="1"/>
</dbReference>
<dbReference type="PRINTS" id="PR00800">
    <property type="entry name" value="YHDCRBOXLASE"/>
</dbReference>
<evidence type="ECO:0000259" key="6">
    <source>
        <dbReference type="Pfam" id="PF01593"/>
    </source>
</evidence>
<dbReference type="Pfam" id="PF00282">
    <property type="entry name" value="Pyridoxal_deC"/>
    <property type="match status" value="1"/>
</dbReference>
<dbReference type="InterPro" id="IPR002937">
    <property type="entry name" value="Amino_oxidase"/>
</dbReference>
<dbReference type="Gene3D" id="3.90.1150.10">
    <property type="entry name" value="Aspartate Aminotransferase, domain 1"/>
    <property type="match status" value="1"/>
</dbReference>
<evidence type="ECO:0000256" key="1">
    <source>
        <dbReference type="ARBA" id="ARBA00001933"/>
    </source>
</evidence>
<dbReference type="InterPro" id="IPR002129">
    <property type="entry name" value="PyrdxlP-dep_de-COase"/>
</dbReference>
<sequence length="1020" mass="113356">MDAQEFREFGKAAVDFVADYLENIRDHDVLPSVEPGYLLDLLPKQMPETPETWSEVLKDINRVIKPGITHWQSPNMHAYYPTSVSYPSIVGEMLASGFSIMGFSWICSPACTELEVVVMDWLAKFLNLPEHFLHENEGPGGGVIQGSASEAVLVAVLAAREQAVRRLRLSHPELSESEIRGKLIAYSSDQSNSCIEKAGVLAAMPIKLLPAGADLVLRGDALKQAIEQDVAAGLIPVICIASLGTTGTCAYDDIESLASICEKNQVWLHVDAAYAGGAFALEECSELRRGLDRVDSLNFNLHKFMLVNFDCAAMWLRDANKVIDSFNVDRIYLKHKHEGQTQIPDFRHWQIPLGRRFRALKVWITFRTLGAEGLRAHIRKHITLAKQFEDLVKADERFELIAPRALGLVCFRAKGDNEITSQLLQRLMERKKIYMVKAEHCGQLFLRFAVCGMDPKPSDIDFAWTEIQTQLTSVCAEQQVNARKAGELSELTHHLIMYKLANRRSLYNAAALQAELTGLQQHGSSHHDFNHNLESAKRNAQIVIVGGGLAGLSAAKHLLLNGFHSTLVLEATERYGGRINSKRFGDTFCELGAKWVNINGSHDSMYELLRNAEGLKKQLKQPSPVIYVHTVGDGKQDQQSKVPTGMVEQIDTLFRDLCRGFKVRDKVKSGGDLHSLDNVMAYFQSESDKLIASSFKQPGEQAIAREIFQSLFKDFSSILGCCLEYVNIQHVTSCPLEQDAHPIYVPTGLDNAVNALTHDLNKQQLQTGKPVGQIQWKTPSDTQFVGCLDGSLYNADHIICTLPLGVLKNFSGILFKPMLPLEKLQAIQNLGFGNPVKIYLSYKRPIGRWLKSNLRPLCPLPQANPSPATEATDAILKRSWTRQIVEISQLPSSQHVLEVRVGGGYYDEIEKLPDATLLEQFTMLLRKCLCNQNVPYPQAMLRSNWNSSACFLGGRPYFSVDSSARDVQSLAAPLGDAAPTLLFAGDATAMHGFGTIDGARSSGIREAQRIIDFYNMKHSV</sequence>
<evidence type="ECO:0000256" key="4">
    <source>
        <dbReference type="ARBA" id="ARBA00023239"/>
    </source>
</evidence>
<dbReference type="Gene3D" id="3.40.640.10">
    <property type="entry name" value="Type I PLP-dependent aspartate aminotransferase-like (Major domain)"/>
    <property type="match status" value="1"/>
</dbReference>
<feature type="domain" description="Amine oxidase" evidence="6">
    <location>
        <begin position="549"/>
        <end position="1011"/>
    </location>
</feature>
<dbReference type="CDD" id="cd06450">
    <property type="entry name" value="DOPA_deC_like"/>
    <property type="match status" value="1"/>
</dbReference>
<dbReference type="GO" id="GO:0030170">
    <property type="term" value="F:pyridoxal phosphate binding"/>
    <property type="evidence" value="ECO:0007669"/>
    <property type="project" value="InterPro"/>
</dbReference>
<dbReference type="FunFam" id="1.20.1340.10:FF:000001">
    <property type="entry name" value="Histidine decarboxylase"/>
    <property type="match status" value="1"/>
</dbReference>
<dbReference type="GO" id="GO:0004058">
    <property type="term" value="F:aromatic-L-amino-acid decarboxylase activity"/>
    <property type="evidence" value="ECO:0007669"/>
    <property type="project" value="TreeGrafter"/>
</dbReference>
<feature type="modified residue" description="N6-(pyridoxal phosphate)lysine" evidence="5">
    <location>
        <position position="303"/>
    </location>
</feature>
<dbReference type="OrthoDB" id="639767at2759"/>
<dbReference type="PANTHER" id="PTHR11999">
    <property type="entry name" value="GROUP II PYRIDOXAL-5-PHOSPHATE DECARBOXYLASE"/>
    <property type="match status" value="1"/>
</dbReference>
<keyword evidence="4" id="KW-0456">Lyase</keyword>
<dbReference type="InterPro" id="IPR021115">
    <property type="entry name" value="Pyridoxal-P_BS"/>
</dbReference>
<evidence type="ECO:0000313" key="8">
    <source>
        <dbReference type="Proteomes" id="UP000295192"/>
    </source>
</evidence>
<dbReference type="SUPFAM" id="SSF53383">
    <property type="entry name" value="PLP-dependent transferases"/>
    <property type="match status" value="1"/>
</dbReference>
<dbReference type="InterPro" id="IPR010977">
    <property type="entry name" value="Aromatic_deC"/>
</dbReference>
<protein>
    <recommendedName>
        <fullName evidence="6">Amine oxidase domain-containing protein</fullName>
    </recommendedName>
</protein>